<dbReference type="EMBL" id="LAZP02000087">
    <property type="protein sequence ID" value="PFH61141.1"/>
    <property type="molecule type" value="Genomic_DNA"/>
</dbReference>
<dbReference type="PANTHER" id="PTHR31694">
    <property type="entry name" value="DESICCATION-LIKE PROTEIN"/>
    <property type="match status" value="1"/>
</dbReference>
<dbReference type="SUPFAM" id="SSF47240">
    <property type="entry name" value="Ferritin-like"/>
    <property type="match status" value="1"/>
</dbReference>
<dbReference type="AlphaFoldDB" id="A0A2A9PJC5"/>
<dbReference type="Proteomes" id="UP000037136">
    <property type="component" value="Unassembled WGS sequence"/>
</dbReference>
<gene>
    <name evidence="2" type="ORF">XA68_18091</name>
</gene>
<evidence type="ECO:0000313" key="3">
    <source>
        <dbReference type="Proteomes" id="UP000037136"/>
    </source>
</evidence>
<keyword evidence="3" id="KW-1185">Reference proteome</keyword>
<reference evidence="2 3" key="2">
    <citation type="journal article" date="2017" name="Sci. Rep.">
        <title>Ant-infecting Ophiocordyceps genomes reveal a high diversity of potential behavioral manipulation genes and a possible major role for enterotoxins.</title>
        <authorList>
            <person name="de Bekker C."/>
            <person name="Ohm R.A."/>
            <person name="Evans H.C."/>
            <person name="Brachmann A."/>
            <person name="Hughes D.P."/>
        </authorList>
    </citation>
    <scope>NUCLEOTIDE SEQUENCE [LARGE SCALE GENOMIC DNA]</scope>
    <source>
        <strain evidence="2 3">SC16a</strain>
    </source>
</reference>
<accession>A0A2A9PJC5</accession>
<evidence type="ECO:0008006" key="4">
    <source>
        <dbReference type="Google" id="ProtNLM"/>
    </source>
</evidence>
<dbReference type="OrthoDB" id="1001765at2759"/>
<dbReference type="InterPro" id="IPR052965">
    <property type="entry name" value="Pigment-catalase-like"/>
</dbReference>
<comment type="caution">
    <text evidence="2">The sequence shown here is derived from an EMBL/GenBank/DDBJ whole genome shotgun (WGS) entry which is preliminary data.</text>
</comment>
<sequence>MFRTLTLLCLATFGAAVPVEEAKKESSQIGDVQILNYALTLEFLERAFYVDGLKNYTANDFAQAGFGRDVYDKLVRVRDDEKAHVKFLSGALGSKAIAEPKFSFPYSNPHDFVGLASVLEGVGVAAYLGAAASITNKEYLSAAGSILTVEARHSSYLRSILGEEPTPTPYDTSLDFNQVFSLAAAFTTFPPGTKLPFKAFPTLTATSSNKNGKFCPGKGSITFKKGKEPYNGKGKVYAVLYSGQQTYYVPAESSGSNTYTAKMPGEGYASKDEPAPAGQVYAILSTADGKETKASDENTIAGVAILEVASRC</sequence>
<proteinExistence type="predicted"/>
<dbReference type="CDD" id="cd00657">
    <property type="entry name" value="Ferritin_like"/>
    <property type="match status" value="1"/>
</dbReference>
<dbReference type="PANTHER" id="PTHR31694:SF26">
    <property type="entry name" value="OS05G0151100 PROTEIN"/>
    <property type="match status" value="1"/>
</dbReference>
<dbReference type="STRING" id="268505.A0A2A9PJC5"/>
<feature type="signal peptide" evidence="1">
    <location>
        <begin position="1"/>
        <end position="16"/>
    </location>
</feature>
<feature type="chain" id="PRO_5012654007" description="Ferritin-like diiron domain-containing protein" evidence="1">
    <location>
        <begin position="17"/>
        <end position="312"/>
    </location>
</feature>
<evidence type="ECO:0000313" key="2">
    <source>
        <dbReference type="EMBL" id="PFH61141.1"/>
    </source>
</evidence>
<keyword evidence="1" id="KW-0732">Signal</keyword>
<reference evidence="2 3" key="1">
    <citation type="journal article" date="2015" name="BMC Genomics">
        <title>Gene expression during zombie ant biting behavior reflects the complexity underlying fungal parasitic behavioral manipulation.</title>
        <authorList>
            <person name="de Bekker C."/>
            <person name="Ohm R.A."/>
            <person name="Loreto R.G."/>
            <person name="Sebastian A."/>
            <person name="Albert I."/>
            <person name="Merrow M."/>
            <person name="Brachmann A."/>
            <person name="Hughes D.P."/>
        </authorList>
    </citation>
    <scope>NUCLEOTIDE SEQUENCE [LARGE SCALE GENOMIC DNA]</scope>
    <source>
        <strain evidence="2 3">SC16a</strain>
    </source>
</reference>
<dbReference type="Pfam" id="PF13668">
    <property type="entry name" value="Ferritin_2"/>
    <property type="match status" value="1"/>
</dbReference>
<evidence type="ECO:0000256" key="1">
    <source>
        <dbReference type="SAM" id="SignalP"/>
    </source>
</evidence>
<dbReference type="InterPro" id="IPR009078">
    <property type="entry name" value="Ferritin-like_SF"/>
</dbReference>
<protein>
    <recommendedName>
        <fullName evidence="4">Ferritin-like diiron domain-containing protein</fullName>
    </recommendedName>
</protein>
<name>A0A2A9PJC5_OPHUN</name>
<organism evidence="2 3">
    <name type="scientific">Ophiocordyceps unilateralis</name>
    <name type="common">Zombie-ant fungus</name>
    <name type="synonym">Torrubia unilateralis</name>
    <dbReference type="NCBI Taxonomy" id="268505"/>
    <lineage>
        <taxon>Eukaryota</taxon>
        <taxon>Fungi</taxon>
        <taxon>Dikarya</taxon>
        <taxon>Ascomycota</taxon>
        <taxon>Pezizomycotina</taxon>
        <taxon>Sordariomycetes</taxon>
        <taxon>Hypocreomycetidae</taxon>
        <taxon>Hypocreales</taxon>
        <taxon>Ophiocordycipitaceae</taxon>
        <taxon>Ophiocordyceps</taxon>
    </lineage>
</organism>